<dbReference type="AlphaFoldDB" id="A0A1B6H1U4"/>
<accession>A0A1B6H1U4</accession>
<dbReference type="EMBL" id="GECZ01001116">
    <property type="protein sequence ID" value="JAS68653.1"/>
    <property type="molecule type" value="Transcribed_RNA"/>
</dbReference>
<protein>
    <recommendedName>
        <fullName evidence="2">Reverse transcriptase domain-containing protein</fullName>
    </recommendedName>
</protein>
<feature type="non-terminal residue" evidence="1">
    <location>
        <position position="1"/>
    </location>
</feature>
<evidence type="ECO:0000313" key="1">
    <source>
        <dbReference type="EMBL" id="JAS68653.1"/>
    </source>
</evidence>
<sequence length="107" mass="12112">IKDFIENNCIIHPKKAKYLSNTNPAPPIFKPLIKTHKEGNPIRPVINAIPSPSYKIAKYINTLIKNNISNTSTASCKNSKDFIQKLLLQNIPKRHLLTTIDVENMYG</sequence>
<gene>
    <name evidence="1" type="ORF">g.46987</name>
</gene>
<name>A0A1B6H1U4_9HEMI</name>
<reference evidence="1" key="1">
    <citation type="submission" date="2015-11" db="EMBL/GenBank/DDBJ databases">
        <title>De novo transcriptome assembly of four potential Pierce s Disease insect vectors from Arizona vineyards.</title>
        <authorList>
            <person name="Tassone E.E."/>
        </authorList>
    </citation>
    <scope>NUCLEOTIDE SEQUENCE</scope>
</reference>
<feature type="non-terminal residue" evidence="1">
    <location>
        <position position="107"/>
    </location>
</feature>
<proteinExistence type="predicted"/>
<evidence type="ECO:0008006" key="2">
    <source>
        <dbReference type="Google" id="ProtNLM"/>
    </source>
</evidence>
<organism evidence="1">
    <name type="scientific">Cuerna arida</name>
    <dbReference type="NCBI Taxonomy" id="1464854"/>
    <lineage>
        <taxon>Eukaryota</taxon>
        <taxon>Metazoa</taxon>
        <taxon>Ecdysozoa</taxon>
        <taxon>Arthropoda</taxon>
        <taxon>Hexapoda</taxon>
        <taxon>Insecta</taxon>
        <taxon>Pterygota</taxon>
        <taxon>Neoptera</taxon>
        <taxon>Paraneoptera</taxon>
        <taxon>Hemiptera</taxon>
        <taxon>Auchenorrhyncha</taxon>
        <taxon>Membracoidea</taxon>
        <taxon>Cicadellidae</taxon>
        <taxon>Cicadellinae</taxon>
        <taxon>Proconiini</taxon>
        <taxon>Cuerna</taxon>
    </lineage>
</organism>